<dbReference type="Pfam" id="PF00501">
    <property type="entry name" value="AMP-binding"/>
    <property type="match status" value="1"/>
</dbReference>
<gene>
    <name evidence="3" type="ORF">HF200_03980</name>
</gene>
<evidence type="ECO:0000313" key="3">
    <source>
        <dbReference type="EMBL" id="NKQ23642.1"/>
    </source>
</evidence>
<dbReference type="InterPro" id="IPR000873">
    <property type="entry name" value="AMP-dep_synth/lig_dom"/>
</dbReference>
<evidence type="ECO:0000313" key="4">
    <source>
        <dbReference type="Proteomes" id="UP000744032"/>
    </source>
</evidence>
<keyword evidence="3" id="KW-0436">Ligase</keyword>
<dbReference type="PROSITE" id="PS00455">
    <property type="entry name" value="AMP_BINDING"/>
    <property type="match status" value="1"/>
</dbReference>
<protein>
    <submittedName>
        <fullName evidence="3">Acyl--CoA ligase</fullName>
    </submittedName>
</protein>
<dbReference type="SUPFAM" id="SSF56801">
    <property type="entry name" value="Acetyl-CoA synthetase-like"/>
    <property type="match status" value="1"/>
</dbReference>
<evidence type="ECO:0000259" key="2">
    <source>
        <dbReference type="Pfam" id="PF00501"/>
    </source>
</evidence>
<reference evidence="3 4" key="1">
    <citation type="submission" date="2020-04" db="EMBL/GenBank/DDBJ databases">
        <title>Genome sequence of Streptomyces galbus strain I339.</title>
        <authorList>
            <person name="Silva E.A.N."/>
            <person name="Merces M."/>
            <person name="Castelo Branco A.P.O.T."/>
            <person name="Vasconcelos P.C."/>
            <person name="Costa N.P."/>
            <person name="Marinho G.C.S."/>
            <person name="Oliveira C.J.B."/>
            <person name="Araujo D."/>
            <person name="Rodrigues Junior V.S."/>
            <person name="Almeida R."/>
            <person name="Silva Filho U.R."/>
            <person name="Andrade A.S.A."/>
            <person name="Cibulski S.P."/>
        </authorList>
    </citation>
    <scope>NUCLEOTIDE SEQUENCE [LARGE SCALE GENOMIC DNA]</scope>
    <source>
        <strain evidence="3 4">I339</strain>
    </source>
</reference>
<comment type="similarity">
    <text evidence="1">Belongs to the ATP-dependent AMP-binding enzyme family.</text>
</comment>
<dbReference type="PANTHER" id="PTHR43201">
    <property type="entry name" value="ACYL-COA SYNTHETASE"/>
    <property type="match status" value="1"/>
</dbReference>
<feature type="domain" description="AMP-dependent synthetase/ligase" evidence="2">
    <location>
        <begin position="29"/>
        <end position="319"/>
    </location>
</feature>
<comment type="caution">
    <text evidence="3">The sequence shown here is derived from an EMBL/GenBank/DDBJ whole genome shotgun (WGS) entry which is preliminary data.</text>
</comment>
<dbReference type="RefSeq" id="WP_168372346.1">
    <property type="nucleotide sequence ID" value="NZ_JAAXMD010000018.1"/>
</dbReference>
<dbReference type="InterPro" id="IPR020845">
    <property type="entry name" value="AMP-binding_CS"/>
</dbReference>
<organism evidence="3 4">
    <name type="scientific">Streptomyces galbus</name>
    <dbReference type="NCBI Taxonomy" id="33898"/>
    <lineage>
        <taxon>Bacteria</taxon>
        <taxon>Bacillati</taxon>
        <taxon>Actinomycetota</taxon>
        <taxon>Actinomycetes</taxon>
        <taxon>Kitasatosporales</taxon>
        <taxon>Streptomycetaceae</taxon>
        <taxon>Streptomyces</taxon>
    </lineage>
</organism>
<dbReference type="Proteomes" id="UP000744032">
    <property type="component" value="Unassembled WGS sequence"/>
</dbReference>
<dbReference type="GO" id="GO:0016874">
    <property type="term" value="F:ligase activity"/>
    <property type="evidence" value="ECO:0007669"/>
    <property type="project" value="UniProtKB-KW"/>
</dbReference>
<dbReference type="EMBL" id="JAAXMD010000018">
    <property type="protein sequence ID" value="NKQ23642.1"/>
    <property type="molecule type" value="Genomic_DNA"/>
</dbReference>
<accession>A0ABX1IHE7</accession>
<sequence length="409" mass="43945">MRETSHEAPDWWGAHLLARPPAHAPWAVADHHLTYGDLRAQFTALRRLFLAHGIRPGATVALRGSPSFSQVWSVFALWSLGAQVWLMGPWISGRELGRLLDAGRPQFHVAFAAGPAPDVFRDECEILVRRLRGGRPAVTDHCLVQFSSGSTGFAKAIGRDAASLLAELDVFRRIEGMPGDGARVLVLGSLAHSFNLIGGLLHNMNVGATTVFPRSVAVPAVLRAAIRSGADTLSGTTEHFVRLAVGSRPLRLPALRRAIAGGARLDDAVYTAFAERQGVRIGQAYGTTETGIIAADPTGWYGPGTVGMVAPGVHVRLAAGELQVQAHRSPYLELTTAPEDLYRPGSAGGGGWLRTRDRARFDPDNGALRLTGRIDRLVDRGPLTRGFDRALLADRTVARLLTCRVKPAS</sequence>
<keyword evidence="4" id="KW-1185">Reference proteome</keyword>
<proteinExistence type="inferred from homology"/>
<dbReference type="Gene3D" id="3.40.50.12780">
    <property type="entry name" value="N-terminal domain of ligase-like"/>
    <property type="match status" value="1"/>
</dbReference>
<dbReference type="InterPro" id="IPR042099">
    <property type="entry name" value="ANL_N_sf"/>
</dbReference>
<name>A0ABX1IHE7_STRGB</name>
<evidence type="ECO:0000256" key="1">
    <source>
        <dbReference type="ARBA" id="ARBA00006432"/>
    </source>
</evidence>
<dbReference type="PANTHER" id="PTHR43201:SF8">
    <property type="entry name" value="ACYL-COA SYNTHETASE FAMILY MEMBER 3"/>
    <property type="match status" value="1"/>
</dbReference>